<dbReference type="AlphaFoldDB" id="A0A9N7RHW8"/>
<dbReference type="InterPro" id="IPR018962">
    <property type="entry name" value="DUF1995"/>
</dbReference>
<comment type="caution">
    <text evidence="2">The sequence shown here is derived from an EMBL/GenBank/DDBJ whole genome shotgun (WGS) entry which is preliminary data.</text>
</comment>
<protein>
    <recommendedName>
        <fullName evidence="1">DUF1995 domain-containing protein</fullName>
    </recommendedName>
</protein>
<evidence type="ECO:0000259" key="1">
    <source>
        <dbReference type="Pfam" id="PF09353"/>
    </source>
</evidence>
<dbReference type="PANTHER" id="PTHR36365">
    <property type="entry name" value="OS05G0500400 PROTEIN"/>
    <property type="match status" value="1"/>
</dbReference>
<dbReference type="PANTHER" id="PTHR36365:SF1">
    <property type="entry name" value="OS05G0500400 PROTEIN"/>
    <property type="match status" value="1"/>
</dbReference>
<proteinExistence type="predicted"/>
<dbReference type="OrthoDB" id="515480at2759"/>
<organism evidence="2 3">
    <name type="scientific">Striga hermonthica</name>
    <name type="common">Purple witchweed</name>
    <name type="synonym">Buchnera hermonthica</name>
    <dbReference type="NCBI Taxonomy" id="68872"/>
    <lineage>
        <taxon>Eukaryota</taxon>
        <taxon>Viridiplantae</taxon>
        <taxon>Streptophyta</taxon>
        <taxon>Embryophyta</taxon>
        <taxon>Tracheophyta</taxon>
        <taxon>Spermatophyta</taxon>
        <taxon>Magnoliopsida</taxon>
        <taxon>eudicotyledons</taxon>
        <taxon>Gunneridae</taxon>
        <taxon>Pentapetalae</taxon>
        <taxon>asterids</taxon>
        <taxon>lamiids</taxon>
        <taxon>Lamiales</taxon>
        <taxon>Orobanchaceae</taxon>
        <taxon>Buchnereae</taxon>
        <taxon>Striga</taxon>
    </lineage>
</organism>
<accession>A0A9N7RHW8</accession>
<evidence type="ECO:0000313" key="2">
    <source>
        <dbReference type="EMBL" id="CAA0831505.1"/>
    </source>
</evidence>
<name>A0A9N7RHW8_STRHE</name>
<dbReference type="EMBL" id="CACSLK010027832">
    <property type="protein sequence ID" value="CAA0831505.1"/>
    <property type="molecule type" value="Genomic_DNA"/>
</dbReference>
<feature type="domain" description="DUF1995" evidence="1">
    <location>
        <begin position="49"/>
        <end position="266"/>
    </location>
</feature>
<gene>
    <name evidence="2" type="ORF">SHERM_26854</name>
</gene>
<reference evidence="2" key="1">
    <citation type="submission" date="2019-12" db="EMBL/GenBank/DDBJ databases">
        <authorList>
            <person name="Scholes J."/>
        </authorList>
    </citation>
    <scope>NUCLEOTIDE SEQUENCE</scope>
</reference>
<keyword evidence="3" id="KW-1185">Reference proteome</keyword>
<dbReference type="Pfam" id="PF09353">
    <property type="entry name" value="DUF1995"/>
    <property type="match status" value="1"/>
</dbReference>
<dbReference type="GO" id="GO:0009507">
    <property type="term" value="C:chloroplast"/>
    <property type="evidence" value="ECO:0007669"/>
    <property type="project" value="TreeGrafter"/>
</dbReference>
<dbReference type="Proteomes" id="UP001153555">
    <property type="component" value="Unassembled WGS sequence"/>
</dbReference>
<sequence>MASKILHIPVIYNLKQASTFSLSSSFSAPQYHHPKSTSIPPRCTLPNPPATKEEAILQAKTSLLSAIEKNPKKLKKIKQPRFRVEIPVIDDSPNSLSQLALQVFGEMPMRRKGQKMKVVLLWGNEDLTQAAVKAFGCVSCVQNVDIASSNLVDEDIRSADMAVFMAPEASRLAVMKTVGDSLYPKPLVILNPGWSFEEEIDLGGFAGSFHVIYSFMGLEVRGIFSSRKGVIFNCTGDTWHVFVEEDGELRAVSSFKSRPSMPEVENVLYNLMAVNSPVTKSARFLRDLVSNVIGRNK</sequence>
<evidence type="ECO:0000313" key="3">
    <source>
        <dbReference type="Proteomes" id="UP001153555"/>
    </source>
</evidence>